<organism evidence="2 3">
    <name type="scientific">Stenotrophomonas indicatrix</name>
    <dbReference type="NCBI Taxonomy" id="2045451"/>
    <lineage>
        <taxon>Bacteria</taxon>
        <taxon>Pseudomonadati</taxon>
        <taxon>Pseudomonadota</taxon>
        <taxon>Gammaproteobacteria</taxon>
        <taxon>Lysobacterales</taxon>
        <taxon>Lysobacteraceae</taxon>
        <taxon>Stenotrophomonas</taxon>
    </lineage>
</organism>
<protein>
    <submittedName>
        <fullName evidence="2">Uncharacterized protein</fullName>
    </submittedName>
</protein>
<proteinExistence type="predicted"/>
<evidence type="ECO:0000313" key="2">
    <source>
        <dbReference type="EMBL" id="SLM23130.1"/>
    </source>
</evidence>
<dbReference type="Proteomes" id="UP000191133">
    <property type="component" value="Unassembled WGS sequence"/>
</dbReference>
<evidence type="ECO:0000256" key="1">
    <source>
        <dbReference type="SAM" id="MobiDB-lite"/>
    </source>
</evidence>
<feature type="compositionally biased region" description="Polar residues" evidence="1">
    <location>
        <begin position="244"/>
        <end position="257"/>
    </location>
</feature>
<accession>A0A1W1GUU9</accession>
<sequence>MHPPPWKGDLLQMESWLRHATGAAALLLCASACNTLDIPPRDSVGADGGFATRLRGAPSQLSVGTASVLRGQESSEQTTHSHTCQRETIEVMVRWVEPSLSTDQAVILCTAAAHAARQPLHAAGLNDTPVRYQVTIVSDGGGIWQQPARPVRPELVVAFWFPAGDDAAALRARVISTTAHEFHHIATAMAGQRRWGAHQEPEAYLAGACVLLAIEGQLRREQLPGRHDPRADSLLPAAARRSGNAGNTMGQSLQSFFSGDRIQRDDDEGRALLRHCHHTIGFPAIAH</sequence>
<evidence type="ECO:0000313" key="3">
    <source>
        <dbReference type="Proteomes" id="UP000191133"/>
    </source>
</evidence>
<dbReference type="EMBL" id="FWEU01000001">
    <property type="protein sequence ID" value="SLM23130.1"/>
    <property type="molecule type" value="Genomic_DNA"/>
</dbReference>
<name>A0A1W1GUU9_9GAMM</name>
<feature type="region of interest" description="Disordered" evidence="1">
    <location>
        <begin position="240"/>
        <end position="259"/>
    </location>
</feature>
<dbReference type="AlphaFoldDB" id="A0A1W1GUU9"/>
<reference evidence="3" key="1">
    <citation type="submission" date="2016-10" db="EMBL/GenBank/DDBJ databases">
        <authorList>
            <person name="Varghese N."/>
        </authorList>
    </citation>
    <scope>NUCLEOTIDE SEQUENCE [LARGE SCALE GENOMIC DNA]</scope>
    <source>
        <strain evidence="3">92MFCol6.1</strain>
    </source>
</reference>
<gene>
    <name evidence="2" type="ORF">SAMN04488690_0817</name>
</gene>